<dbReference type="Proteomes" id="UP000244571">
    <property type="component" value="Chromosome"/>
</dbReference>
<organism evidence="6 7">
    <name type="scientific">Orrella marina</name>
    <dbReference type="NCBI Taxonomy" id="2163011"/>
    <lineage>
        <taxon>Bacteria</taxon>
        <taxon>Pseudomonadati</taxon>
        <taxon>Pseudomonadota</taxon>
        <taxon>Betaproteobacteria</taxon>
        <taxon>Burkholderiales</taxon>
        <taxon>Alcaligenaceae</taxon>
        <taxon>Orrella</taxon>
    </lineage>
</organism>
<feature type="transmembrane region" description="Helical" evidence="5">
    <location>
        <begin position="208"/>
        <end position="227"/>
    </location>
</feature>
<evidence type="ECO:0000313" key="6">
    <source>
        <dbReference type="EMBL" id="AWB34193.1"/>
    </source>
</evidence>
<proteinExistence type="predicted"/>
<dbReference type="EMBL" id="CP028901">
    <property type="protein sequence ID" value="AWB34193.1"/>
    <property type="molecule type" value="Genomic_DNA"/>
</dbReference>
<feature type="transmembrane region" description="Helical" evidence="5">
    <location>
        <begin position="93"/>
        <end position="120"/>
    </location>
</feature>
<accession>A0A2R4XK93</accession>
<dbReference type="OrthoDB" id="8565703at2"/>
<keyword evidence="4 5" id="KW-0472">Membrane</keyword>
<evidence type="ECO:0000256" key="4">
    <source>
        <dbReference type="ARBA" id="ARBA00023136"/>
    </source>
</evidence>
<feature type="transmembrane region" description="Helical" evidence="5">
    <location>
        <begin position="141"/>
        <end position="163"/>
    </location>
</feature>
<keyword evidence="7" id="KW-1185">Reference proteome</keyword>
<keyword evidence="3 5" id="KW-1133">Transmembrane helix</keyword>
<dbReference type="InterPro" id="IPR059112">
    <property type="entry name" value="CysZ/EI24"/>
</dbReference>
<evidence type="ECO:0000256" key="5">
    <source>
        <dbReference type="SAM" id="Phobius"/>
    </source>
</evidence>
<evidence type="ECO:0000256" key="2">
    <source>
        <dbReference type="ARBA" id="ARBA00022692"/>
    </source>
</evidence>
<feature type="transmembrane region" description="Helical" evidence="5">
    <location>
        <begin position="35"/>
        <end position="58"/>
    </location>
</feature>
<reference evidence="6 7" key="1">
    <citation type="submission" date="2018-04" db="EMBL/GenBank/DDBJ databases">
        <title>Bordetella sp. HZ20 isolated from seawater.</title>
        <authorList>
            <person name="Sun C."/>
        </authorList>
    </citation>
    <scope>NUCLEOTIDE SEQUENCE [LARGE SCALE GENOMIC DNA]</scope>
    <source>
        <strain evidence="6 7">HZ20</strain>
    </source>
</reference>
<comment type="subcellular location">
    <subcellularLocation>
        <location evidence="1">Membrane</location>
        <topology evidence="1">Multi-pass membrane protein</topology>
    </subcellularLocation>
</comment>
<evidence type="ECO:0000256" key="1">
    <source>
        <dbReference type="ARBA" id="ARBA00004141"/>
    </source>
</evidence>
<gene>
    <name evidence="6" type="ORF">DBV39_11310</name>
</gene>
<dbReference type="KEGG" id="boz:DBV39_11310"/>
<protein>
    <recommendedName>
        <fullName evidence="8">Transmembrane protein</fullName>
    </recommendedName>
</protein>
<evidence type="ECO:0008006" key="8">
    <source>
        <dbReference type="Google" id="ProtNLM"/>
    </source>
</evidence>
<name>A0A2R4XK93_9BURK</name>
<dbReference type="AlphaFoldDB" id="A0A2R4XK93"/>
<evidence type="ECO:0000313" key="7">
    <source>
        <dbReference type="Proteomes" id="UP000244571"/>
    </source>
</evidence>
<feature type="transmembrane region" description="Helical" evidence="5">
    <location>
        <begin position="169"/>
        <end position="187"/>
    </location>
</feature>
<keyword evidence="2 5" id="KW-0812">Transmembrane</keyword>
<dbReference type="Pfam" id="PF07264">
    <property type="entry name" value="EI24"/>
    <property type="match status" value="1"/>
</dbReference>
<evidence type="ECO:0000256" key="3">
    <source>
        <dbReference type="ARBA" id="ARBA00022989"/>
    </source>
</evidence>
<sequence>MYTNPQSKSSQSDGPFNGVGQAFLRALRSQLHPRMIFALFLPVIVTLVLGSILIWLGWSPLTEWLSDSLTESSVPGMVDPVIGTAGFLVLKAWMIPIIAVIILLPLAGIVGLAVAAVWIMPMVLAHLSRHNYPDVKPRGRHAFLISVWNAVWVSIVFMTGWLVTLPLWLIPPLGMILSVFWWTFAFSRMMRIDAVADHASSEERKSLLQDRNIGFWSIGLICALLNLLPPAWVFLPVFSGLVFAHFGLEALRQKRDLSVTTEPALIESYTKE</sequence>